<proteinExistence type="predicted"/>
<name>A0A854QBF0_CRYNE</name>
<gene>
    <name evidence="2" type="ORF">C361_06122</name>
</gene>
<dbReference type="Proteomes" id="UP000199727">
    <property type="component" value="Unassembled WGS sequence"/>
</dbReference>
<dbReference type="EMBL" id="AMKT01000083">
    <property type="protein sequence ID" value="OXG12934.1"/>
    <property type="molecule type" value="Genomic_DNA"/>
</dbReference>
<evidence type="ECO:0000256" key="1">
    <source>
        <dbReference type="SAM" id="MobiDB-lite"/>
    </source>
</evidence>
<evidence type="ECO:0000313" key="3">
    <source>
        <dbReference type="Proteomes" id="UP000199727"/>
    </source>
</evidence>
<sequence>MSKKPTELEAAALASSWSTAQQAALYHIHLAQQAEKDEQEALKKKEKKEEKKMKEMARPEDVDGGEIVDGWAAIKLFEKFLPKRNKKEKKESKKDQKGKSK</sequence>
<protein>
    <submittedName>
        <fullName evidence="2">Uncharacterized protein</fullName>
    </submittedName>
</protein>
<evidence type="ECO:0000313" key="2">
    <source>
        <dbReference type="EMBL" id="OXG12934.1"/>
    </source>
</evidence>
<feature type="region of interest" description="Disordered" evidence="1">
    <location>
        <begin position="37"/>
        <end position="60"/>
    </location>
</feature>
<reference evidence="2 3" key="1">
    <citation type="submission" date="2017-06" db="EMBL/GenBank/DDBJ databases">
        <title>Global population genomics of the pathogenic fungus Cryptococcus neoformans var. grubii.</title>
        <authorList>
            <person name="Cuomo C."/>
            <person name="Litvintseva A."/>
            <person name="Chen Y."/>
            <person name="Young S."/>
            <person name="Zeng Q."/>
            <person name="Chapman S."/>
            <person name="Gujja S."/>
            <person name="Saif S."/>
            <person name="Birren B."/>
        </authorList>
    </citation>
    <scope>NUCLEOTIDE SEQUENCE [LARGE SCALE GENOMIC DNA]</scope>
    <source>
        <strain evidence="2 3">Tu259-1</strain>
    </source>
</reference>
<organism evidence="2 3">
    <name type="scientific">Cryptococcus neoformans Tu259-1</name>
    <dbReference type="NCBI Taxonomy" id="1230072"/>
    <lineage>
        <taxon>Eukaryota</taxon>
        <taxon>Fungi</taxon>
        <taxon>Dikarya</taxon>
        <taxon>Basidiomycota</taxon>
        <taxon>Agaricomycotina</taxon>
        <taxon>Tremellomycetes</taxon>
        <taxon>Tremellales</taxon>
        <taxon>Cryptococcaceae</taxon>
        <taxon>Cryptococcus</taxon>
        <taxon>Cryptococcus neoformans species complex</taxon>
    </lineage>
</organism>
<accession>A0A854QBF0</accession>
<dbReference type="AlphaFoldDB" id="A0A854QBF0"/>
<comment type="caution">
    <text evidence="2">The sequence shown here is derived from an EMBL/GenBank/DDBJ whole genome shotgun (WGS) entry which is preliminary data.</text>
</comment>